<evidence type="ECO:0000256" key="5">
    <source>
        <dbReference type="ARBA" id="ARBA00034078"/>
    </source>
</evidence>
<keyword evidence="4" id="KW-0411">Iron-sulfur</keyword>
<protein>
    <recommendedName>
        <fullName evidence="6">4Fe-4S His(Cys)3-ligated-type domain-containing protein</fullName>
    </recommendedName>
</protein>
<dbReference type="SUPFAM" id="SSF54292">
    <property type="entry name" value="2Fe-2S ferredoxin-like"/>
    <property type="match status" value="1"/>
</dbReference>
<accession>A0A382VUQ2</accession>
<dbReference type="GO" id="GO:0008137">
    <property type="term" value="F:NADH dehydrogenase (ubiquinone) activity"/>
    <property type="evidence" value="ECO:0007669"/>
    <property type="project" value="InterPro"/>
</dbReference>
<dbReference type="GO" id="GO:0051536">
    <property type="term" value="F:iron-sulfur cluster binding"/>
    <property type="evidence" value="ECO:0007669"/>
    <property type="project" value="UniProtKB-KW"/>
</dbReference>
<dbReference type="GO" id="GO:0046872">
    <property type="term" value="F:metal ion binding"/>
    <property type="evidence" value="ECO:0007669"/>
    <property type="project" value="UniProtKB-KW"/>
</dbReference>
<reference evidence="7" key="1">
    <citation type="submission" date="2018-05" db="EMBL/GenBank/DDBJ databases">
        <authorList>
            <person name="Lanie J.A."/>
            <person name="Ng W.-L."/>
            <person name="Kazmierczak K.M."/>
            <person name="Andrzejewski T.M."/>
            <person name="Davidsen T.M."/>
            <person name="Wayne K.J."/>
            <person name="Tettelin H."/>
            <person name="Glass J.I."/>
            <person name="Rusch D."/>
            <person name="Podicherti R."/>
            <person name="Tsui H.-C.T."/>
            <person name="Winkler M.E."/>
        </authorList>
    </citation>
    <scope>NUCLEOTIDE SEQUENCE</scope>
</reference>
<dbReference type="Gene3D" id="3.10.20.740">
    <property type="match status" value="1"/>
</dbReference>
<evidence type="ECO:0000313" key="7">
    <source>
        <dbReference type="EMBL" id="SVD49765.1"/>
    </source>
</evidence>
<proteinExistence type="predicted"/>
<dbReference type="InterPro" id="IPR000283">
    <property type="entry name" value="NADH_UbQ_OxRdtase_75kDa_su_CS"/>
</dbReference>
<dbReference type="EMBL" id="UINC01154463">
    <property type="protein sequence ID" value="SVD49765.1"/>
    <property type="molecule type" value="Genomic_DNA"/>
</dbReference>
<dbReference type="GO" id="GO:0042773">
    <property type="term" value="P:ATP synthesis coupled electron transport"/>
    <property type="evidence" value="ECO:0007669"/>
    <property type="project" value="InterPro"/>
</dbReference>
<evidence type="ECO:0000256" key="1">
    <source>
        <dbReference type="ARBA" id="ARBA00001966"/>
    </source>
</evidence>
<dbReference type="Pfam" id="PF10588">
    <property type="entry name" value="NADH-G_4Fe-4S_3"/>
    <property type="match status" value="1"/>
</dbReference>
<feature type="non-terminal residue" evidence="7">
    <location>
        <position position="88"/>
    </location>
</feature>
<comment type="cofactor">
    <cofactor evidence="1">
        <name>[4Fe-4S] cluster</name>
        <dbReference type="ChEBI" id="CHEBI:49883"/>
    </cofactor>
</comment>
<name>A0A382VUQ2_9ZZZZ</name>
<dbReference type="InterPro" id="IPR019574">
    <property type="entry name" value="NADH_UbQ_OxRdtase_Gsu_4Fe4S-bd"/>
</dbReference>
<evidence type="ECO:0000256" key="2">
    <source>
        <dbReference type="ARBA" id="ARBA00022723"/>
    </source>
</evidence>
<dbReference type="InterPro" id="IPR050123">
    <property type="entry name" value="Prok_molybdopt-oxidoreductase"/>
</dbReference>
<dbReference type="PROSITE" id="PS00642">
    <property type="entry name" value="COMPLEX1_75K_2"/>
    <property type="match status" value="1"/>
</dbReference>
<dbReference type="InterPro" id="IPR036010">
    <property type="entry name" value="2Fe-2S_ferredoxin-like_sf"/>
</dbReference>
<organism evidence="7">
    <name type="scientific">marine metagenome</name>
    <dbReference type="NCBI Taxonomy" id="408172"/>
    <lineage>
        <taxon>unclassified sequences</taxon>
        <taxon>metagenomes</taxon>
        <taxon>ecological metagenomes</taxon>
    </lineage>
</organism>
<sequence>MCLVEMEKSVKPIASCAITATEGMNIKTNTLKVEKARKSVMELLLANHPLDCPVCDQGGECDLQDQSMFYGLDLSRFTENKRSVKEKH</sequence>
<dbReference type="GO" id="GO:0016020">
    <property type="term" value="C:membrane"/>
    <property type="evidence" value="ECO:0007669"/>
    <property type="project" value="InterPro"/>
</dbReference>
<keyword evidence="3" id="KW-0408">Iron</keyword>
<dbReference type="AlphaFoldDB" id="A0A382VUQ2"/>
<evidence type="ECO:0000256" key="4">
    <source>
        <dbReference type="ARBA" id="ARBA00023014"/>
    </source>
</evidence>
<dbReference type="GO" id="GO:0016491">
    <property type="term" value="F:oxidoreductase activity"/>
    <property type="evidence" value="ECO:0007669"/>
    <property type="project" value="InterPro"/>
</dbReference>
<dbReference type="PANTHER" id="PTHR43105:SF13">
    <property type="entry name" value="NADH-UBIQUINONE OXIDOREDUCTASE 75 KDA SUBUNIT, MITOCHONDRIAL"/>
    <property type="match status" value="1"/>
</dbReference>
<gene>
    <name evidence="7" type="ORF">METZ01_LOCUS402619</name>
</gene>
<dbReference type="PANTHER" id="PTHR43105">
    <property type="entry name" value="RESPIRATORY NITRATE REDUCTASE"/>
    <property type="match status" value="1"/>
</dbReference>
<evidence type="ECO:0000256" key="3">
    <source>
        <dbReference type="ARBA" id="ARBA00023004"/>
    </source>
</evidence>
<evidence type="ECO:0000259" key="6">
    <source>
        <dbReference type="PROSITE" id="PS51839"/>
    </source>
</evidence>
<keyword evidence="2" id="KW-0479">Metal-binding</keyword>
<dbReference type="PROSITE" id="PS51839">
    <property type="entry name" value="4FE4S_HC3"/>
    <property type="match status" value="1"/>
</dbReference>
<comment type="cofactor">
    <cofactor evidence="5">
        <name>[2Fe-2S] cluster</name>
        <dbReference type="ChEBI" id="CHEBI:190135"/>
    </cofactor>
</comment>
<feature type="domain" description="4Fe-4S His(Cys)3-ligated-type" evidence="6">
    <location>
        <begin position="32"/>
        <end position="71"/>
    </location>
</feature>
<dbReference type="SMART" id="SM00929">
    <property type="entry name" value="NADH-G_4Fe-4S_3"/>
    <property type="match status" value="1"/>
</dbReference>